<dbReference type="Pfam" id="PF16925">
    <property type="entry name" value="TetR_C_13"/>
    <property type="match status" value="1"/>
</dbReference>
<sequence length="197" mass="21631">MTARSGTRRGLVVSCAYDLARVAGLEGITIGRVATLSCISKSGLLAHFNTREGLQIAVLDFATELFLHSVMTTANRTERGRPRLRAMMQQWFECLRDAGPACVLLAATCEYDGRTGPQRDLLVRYQQRWRAEVVSAIDLARQMDELSPGEESAQVAFELCAIAIALHHQASALGYDAARLRADISLERLLSTLSLHA</sequence>
<proteinExistence type="predicted"/>
<dbReference type="SUPFAM" id="SSF46689">
    <property type="entry name" value="Homeodomain-like"/>
    <property type="match status" value="1"/>
</dbReference>
<dbReference type="PANTHER" id="PTHR47506">
    <property type="entry name" value="TRANSCRIPTIONAL REGULATORY PROTEIN"/>
    <property type="match status" value="1"/>
</dbReference>
<evidence type="ECO:0000259" key="3">
    <source>
        <dbReference type="Pfam" id="PF16925"/>
    </source>
</evidence>
<dbReference type="PANTHER" id="PTHR47506:SF6">
    <property type="entry name" value="HTH-TYPE TRANSCRIPTIONAL REPRESSOR NEMR"/>
    <property type="match status" value="1"/>
</dbReference>
<evidence type="ECO:0000256" key="2">
    <source>
        <dbReference type="ARBA" id="ARBA00023163"/>
    </source>
</evidence>
<feature type="domain" description="Tetracyclin repressor-like C-terminal" evidence="3">
    <location>
        <begin position="80"/>
        <end position="181"/>
    </location>
</feature>
<protein>
    <submittedName>
        <fullName evidence="4">TetR family transcriptional regulator</fullName>
    </submittedName>
</protein>
<reference evidence="4 5" key="1">
    <citation type="submission" date="2021-03" db="EMBL/GenBank/DDBJ databases">
        <title>Complete Genome Sequences of Two Lysobacter Strains Isolated from Sea Water (Lysobacter caseinilyticus) and Soil (Lysobacter helvus) in South Korea.</title>
        <authorList>
            <person name="Watanabe Y."/>
            <person name="Arakawa K."/>
        </authorList>
    </citation>
    <scope>NUCLEOTIDE SEQUENCE [LARGE SCALE GENOMIC DNA]</scope>
    <source>
        <strain evidence="4 5">D10</strain>
    </source>
</reference>
<dbReference type="InterPro" id="IPR009057">
    <property type="entry name" value="Homeodomain-like_sf"/>
</dbReference>
<dbReference type="Proteomes" id="UP000680514">
    <property type="component" value="Chromosome"/>
</dbReference>
<keyword evidence="1" id="KW-0805">Transcription regulation</keyword>
<evidence type="ECO:0000313" key="5">
    <source>
        <dbReference type="Proteomes" id="UP000680514"/>
    </source>
</evidence>
<dbReference type="InterPro" id="IPR011075">
    <property type="entry name" value="TetR_C"/>
</dbReference>
<evidence type="ECO:0000313" key="4">
    <source>
        <dbReference type="EMBL" id="BCT96341.1"/>
    </source>
</evidence>
<dbReference type="EMBL" id="AP024546">
    <property type="protein sequence ID" value="BCT96341.1"/>
    <property type="molecule type" value="Genomic_DNA"/>
</dbReference>
<dbReference type="Gene3D" id="1.10.357.10">
    <property type="entry name" value="Tetracycline Repressor, domain 2"/>
    <property type="match status" value="1"/>
</dbReference>
<dbReference type="RefSeq" id="WP_213434130.1">
    <property type="nucleotide sequence ID" value="NZ_AP024546.1"/>
</dbReference>
<keyword evidence="2" id="KW-0804">Transcription</keyword>
<keyword evidence="5" id="KW-1185">Reference proteome</keyword>
<dbReference type="InterPro" id="IPR036271">
    <property type="entry name" value="Tet_transcr_reg_TetR-rel_C_sf"/>
</dbReference>
<dbReference type="SUPFAM" id="SSF48498">
    <property type="entry name" value="Tetracyclin repressor-like, C-terminal domain"/>
    <property type="match status" value="1"/>
</dbReference>
<name>A0ABM7QFB9_9GAMM</name>
<evidence type="ECO:0000256" key="1">
    <source>
        <dbReference type="ARBA" id="ARBA00023015"/>
    </source>
</evidence>
<organism evidence="4 5">
    <name type="scientific">Lysobacter helvus</name>
    <dbReference type="NCBI Taxonomy" id="2675059"/>
    <lineage>
        <taxon>Bacteria</taxon>
        <taxon>Pseudomonadati</taxon>
        <taxon>Pseudomonadota</taxon>
        <taxon>Gammaproteobacteria</taxon>
        <taxon>Lysobacterales</taxon>
        <taxon>Lysobacteraceae</taxon>
        <taxon>Lysobacter</taxon>
    </lineage>
</organism>
<accession>A0ABM7QFB9</accession>
<gene>
    <name evidence="4" type="ORF">LYSHEL_22120</name>
</gene>
<dbReference type="Gene3D" id="1.10.10.60">
    <property type="entry name" value="Homeodomain-like"/>
    <property type="match status" value="1"/>
</dbReference>